<proteinExistence type="predicted"/>
<sequence length="403" mass="45592">MFREQQHHSKPDVTAHLVDKPLKSSDSSLFDYSSEEKISEACQPLCQLASKPMPSLTFIAESLKSVKTKPVVLLDRINVNKQTVDSEVAQSNNKKKRERKNSRKFFILKRRRVRHISPVDCGNNTNNVISQINARELFVELEDIKDVLKLSVKDVFKSGPSSVVPLKSRHFKNRPKREKQKEIKRVQPTPRLSGRRHNRSLTTASHSSSSRGCKSNYDKRHDSTSSEHPSSSYPFMDSILLDETIQPVVSLDMLDLSLIRINHNRVDLTAPECEYLLAASAYPQNVMHSDLGQNHNCLDSKKDQEKSQKVFASSVSNDQYDLSQGKDVAVDEQEKNVTDDDDHVHSSVASFEGSFKQEVSVEYAFDNIVNEVAVFCWPLSSCCSLDISSRVQKVSAVDLNDER</sequence>
<name>A0A183J2H8_9BILA</name>
<protein>
    <submittedName>
        <fullName evidence="4">Ovule protein</fullName>
    </submittedName>
</protein>
<accession>A0A183J2H8</accession>
<reference evidence="4" key="1">
    <citation type="submission" date="2016-06" db="UniProtKB">
        <authorList>
            <consortium name="WormBaseParasite"/>
        </authorList>
    </citation>
    <scope>IDENTIFICATION</scope>
</reference>
<evidence type="ECO:0000313" key="2">
    <source>
        <dbReference type="EMBL" id="VDP28721.1"/>
    </source>
</evidence>
<dbReference type="AlphaFoldDB" id="A0A183J2H8"/>
<gene>
    <name evidence="2" type="ORF">SBAD_LOCUS10076</name>
</gene>
<organism evidence="4">
    <name type="scientific">Soboliphyme baturini</name>
    <dbReference type="NCBI Taxonomy" id="241478"/>
    <lineage>
        <taxon>Eukaryota</taxon>
        <taxon>Metazoa</taxon>
        <taxon>Ecdysozoa</taxon>
        <taxon>Nematoda</taxon>
        <taxon>Enoplea</taxon>
        <taxon>Dorylaimia</taxon>
        <taxon>Dioctophymatida</taxon>
        <taxon>Dioctophymatoidea</taxon>
        <taxon>Soboliphymatidae</taxon>
        <taxon>Soboliphyme</taxon>
    </lineage>
</organism>
<dbReference type="EMBL" id="UZAM01013572">
    <property type="protein sequence ID" value="VDP28721.1"/>
    <property type="molecule type" value="Genomic_DNA"/>
</dbReference>
<dbReference type="Proteomes" id="UP000270296">
    <property type="component" value="Unassembled WGS sequence"/>
</dbReference>
<evidence type="ECO:0000313" key="4">
    <source>
        <dbReference type="WBParaSite" id="SBAD_0001043601-mRNA-1"/>
    </source>
</evidence>
<dbReference type="WBParaSite" id="SBAD_0001043601-mRNA-1">
    <property type="protein sequence ID" value="SBAD_0001043601-mRNA-1"/>
    <property type="gene ID" value="SBAD_0001043601"/>
</dbReference>
<evidence type="ECO:0000256" key="1">
    <source>
        <dbReference type="SAM" id="MobiDB-lite"/>
    </source>
</evidence>
<keyword evidence="3" id="KW-1185">Reference proteome</keyword>
<reference evidence="2 3" key="2">
    <citation type="submission" date="2018-11" db="EMBL/GenBank/DDBJ databases">
        <authorList>
            <consortium name="Pathogen Informatics"/>
        </authorList>
    </citation>
    <scope>NUCLEOTIDE SEQUENCE [LARGE SCALE GENOMIC DNA]</scope>
</reference>
<feature type="compositionally biased region" description="Basic and acidic residues" evidence="1">
    <location>
        <begin position="216"/>
        <end position="225"/>
    </location>
</feature>
<feature type="region of interest" description="Disordered" evidence="1">
    <location>
        <begin position="163"/>
        <end position="233"/>
    </location>
</feature>
<evidence type="ECO:0000313" key="3">
    <source>
        <dbReference type="Proteomes" id="UP000270296"/>
    </source>
</evidence>
<feature type="compositionally biased region" description="Basic residues" evidence="1">
    <location>
        <begin position="167"/>
        <end position="178"/>
    </location>
</feature>